<name>K6YP94_9ALTE</name>
<dbReference type="eggNOG" id="ENOG502ZA6T">
    <property type="taxonomic scope" value="Bacteria"/>
</dbReference>
<dbReference type="STRING" id="493475.GARC_3034"/>
<proteinExistence type="predicted"/>
<reference evidence="1 2" key="1">
    <citation type="journal article" date="2017" name="Antonie Van Leeuwenhoek">
        <title>Rhizobium rhizosphaerae sp. nov., a novel species isolated from rice rhizosphere.</title>
        <authorList>
            <person name="Zhao J.J."/>
            <person name="Zhang J."/>
            <person name="Zhang R.J."/>
            <person name="Zhang C.W."/>
            <person name="Yin H.Q."/>
            <person name="Zhang X.X."/>
        </authorList>
    </citation>
    <scope>NUCLEOTIDE SEQUENCE [LARGE SCALE GENOMIC DNA]</scope>
    <source>
        <strain evidence="1 2">BSs20135</strain>
    </source>
</reference>
<gene>
    <name evidence="1" type="ORF">GARC_3034</name>
</gene>
<dbReference type="RefSeq" id="WP_007621468.1">
    <property type="nucleotide sequence ID" value="NZ_BAEO01000043.1"/>
</dbReference>
<evidence type="ECO:0000313" key="1">
    <source>
        <dbReference type="EMBL" id="GAC19997.1"/>
    </source>
</evidence>
<keyword evidence="2" id="KW-1185">Reference proteome</keyword>
<protein>
    <submittedName>
        <fullName evidence="1">Uncharacterized protein</fullName>
    </submittedName>
</protein>
<accession>K6YP94</accession>
<organism evidence="1 2">
    <name type="scientific">Paraglaciecola arctica BSs20135</name>
    <dbReference type="NCBI Taxonomy" id="493475"/>
    <lineage>
        <taxon>Bacteria</taxon>
        <taxon>Pseudomonadati</taxon>
        <taxon>Pseudomonadota</taxon>
        <taxon>Gammaproteobacteria</taxon>
        <taxon>Alteromonadales</taxon>
        <taxon>Alteromonadaceae</taxon>
        <taxon>Paraglaciecola</taxon>
    </lineage>
</organism>
<dbReference type="InterPro" id="IPR046674">
    <property type="entry name" value="DUF6544"/>
</dbReference>
<evidence type="ECO:0000313" key="2">
    <source>
        <dbReference type="Proteomes" id="UP000006327"/>
    </source>
</evidence>
<dbReference type="EMBL" id="BAEO01000043">
    <property type="protein sequence ID" value="GAC19997.1"/>
    <property type="molecule type" value="Genomic_DNA"/>
</dbReference>
<comment type="caution">
    <text evidence="1">The sequence shown here is derived from an EMBL/GenBank/DDBJ whole genome shotgun (WGS) entry which is preliminary data.</text>
</comment>
<dbReference type="Proteomes" id="UP000006327">
    <property type="component" value="Unassembled WGS sequence"/>
</dbReference>
<dbReference type="Pfam" id="PF20181">
    <property type="entry name" value="DUF6544"/>
    <property type="match status" value="1"/>
</dbReference>
<sequence length="284" mass="31488">MNRFVFTGLACVVATSVAAFLIGRGNEKRCADLLISKLEEAAASSNSIEAIYEIPTDLPAPVARYLRRALPKKIYPIQAVLIEQSGALRTSTSSKNWMDFSARQFVAPMAVGFVWNARVKLPFGIHILVLDSYSFGVGSGRVSLMSAFVVSSTSNEPELNSGALHRYLAESVWYPTALLPQSGVSWVSKDERSAVATLKDHSIEVSLEFRFNDADEVIAVYSPGRYGRFDGEYRKVGWEGHFSNYREQDGFLIPGRGEVGWYDAGELQLVWKGEINSVHIQQNH</sequence>
<dbReference type="AlphaFoldDB" id="K6YP94"/>